<evidence type="ECO:0000313" key="6">
    <source>
        <dbReference type="EMBL" id="URQ63285.1"/>
    </source>
</evidence>
<comment type="similarity">
    <text evidence="4 5">Belongs to the RNA methyltransferase RlmH family.</text>
</comment>
<evidence type="ECO:0000256" key="4">
    <source>
        <dbReference type="ARBA" id="ARBA00038303"/>
    </source>
</evidence>
<dbReference type="InterPro" id="IPR003742">
    <property type="entry name" value="RlmH-like"/>
</dbReference>
<comment type="caution">
    <text evidence="5">Lacks conserved residue(s) required for the propagation of feature annotation.</text>
</comment>
<dbReference type="AlphaFoldDB" id="A0A9Q8TYG2"/>
<dbReference type="PANTHER" id="PTHR33603">
    <property type="entry name" value="METHYLTRANSFERASE"/>
    <property type="match status" value="1"/>
</dbReference>
<evidence type="ECO:0000256" key="3">
    <source>
        <dbReference type="ARBA" id="ARBA00022691"/>
    </source>
</evidence>
<evidence type="ECO:0000256" key="5">
    <source>
        <dbReference type="HAMAP-Rule" id="MF_00658"/>
    </source>
</evidence>
<dbReference type="PIRSF" id="PIRSF004505">
    <property type="entry name" value="MT_bac"/>
    <property type="match status" value="1"/>
</dbReference>
<dbReference type="GO" id="GO:0005737">
    <property type="term" value="C:cytoplasm"/>
    <property type="evidence" value="ECO:0007669"/>
    <property type="project" value="UniProtKB-SubCell"/>
</dbReference>
<organism evidence="6 7">
    <name type="scientific">SAR86 cluster bacterium</name>
    <dbReference type="NCBI Taxonomy" id="2030880"/>
    <lineage>
        <taxon>Bacteria</taxon>
        <taxon>Pseudomonadati</taxon>
        <taxon>Pseudomonadota</taxon>
        <taxon>Gammaproteobacteria</taxon>
        <taxon>SAR86 cluster</taxon>
    </lineage>
</organism>
<dbReference type="PANTHER" id="PTHR33603:SF1">
    <property type="entry name" value="RIBOSOMAL RNA LARGE SUBUNIT METHYLTRANSFERASE H"/>
    <property type="match status" value="1"/>
</dbReference>
<evidence type="ECO:0000313" key="7">
    <source>
        <dbReference type="Proteomes" id="UP001056381"/>
    </source>
</evidence>
<gene>
    <name evidence="5" type="primary">rlmH</name>
    <name evidence="6" type="ORF">M9B40_00530</name>
</gene>
<dbReference type="Pfam" id="PF02590">
    <property type="entry name" value="SPOUT_MTase"/>
    <property type="match status" value="1"/>
</dbReference>
<sequence>MKLNLLYISSQKNKSAFLLEDDLVKRIKSPLKLKLKKIFCKTEFKNVEQQKNFESEQIKRYLNKKNFLFCFDKNGEKFSSENFSDLLFKQTRDIDFVIGGSFGISKKLLNSSNKLISFSDMEFSHDIFRFMVIEQIYRAQCIFNNHPYHQK</sequence>
<comment type="subunit">
    <text evidence="5">Homodimer.</text>
</comment>
<evidence type="ECO:0000256" key="2">
    <source>
        <dbReference type="ARBA" id="ARBA00022679"/>
    </source>
</evidence>
<keyword evidence="7" id="KW-1185">Reference proteome</keyword>
<keyword evidence="2 5" id="KW-0808">Transferase</keyword>
<dbReference type="SUPFAM" id="SSF75217">
    <property type="entry name" value="alpha/beta knot"/>
    <property type="match status" value="1"/>
</dbReference>
<dbReference type="InterPro" id="IPR029028">
    <property type="entry name" value="Alpha/beta_knot_MTases"/>
</dbReference>
<name>A0A9Q8TYG2_9GAMM</name>
<feature type="binding site" evidence="5">
    <location>
        <begin position="118"/>
        <end position="123"/>
    </location>
    <ligand>
        <name>S-adenosyl-L-methionine</name>
        <dbReference type="ChEBI" id="CHEBI:59789"/>
    </ligand>
</feature>
<dbReference type="GO" id="GO:0070038">
    <property type="term" value="F:rRNA (pseudouridine-N3-)-methyltransferase activity"/>
    <property type="evidence" value="ECO:0007669"/>
    <property type="project" value="UniProtKB-UniRule"/>
</dbReference>
<keyword evidence="5" id="KW-0698">rRNA processing</keyword>
<protein>
    <recommendedName>
        <fullName evidence="5">Ribosomal RNA large subunit methyltransferase H</fullName>
        <ecNumber evidence="5">2.1.1.177</ecNumber>
    </recommendedName>
    <alternativeName>
        <fullName evidence="5">23S rRNA (pseudouridine1915-N3)-methyltransferase</fullName>
    </alternativeName>
    <alternativeName>
        <fullName evidence="5">23S rRNA m3Psi1915 methyltransferase</fullName>
    </alternativeName>
    <alternativeName>
        <fullName evidence="5">rRNA (pseudouridine-N3-)-methyltransferase RlmH</fullName>
    </alternativeName>
</protein>
<accession>A0A9Q8TYG2</accession>
<reference evidence="6" key="1">
    <citation type="submission" date="2022-05" db="EMBL/GenBank/DDBJ databases">
        <title>Single-amplified genomics reveal most streamlined microbe among free-living bacteria.</title>
        <authorList>
            <person name="Roda-Garcia J."/>
            <person name="Haro-Moreno J.M."/>
            <person name="Rodriguez-Valera F."/>
            <person name="Almagro-Moreno S."/>
            <person name="Lopez-Perez M."/>
        </authorList>
    </citation>
    <scope>NUCLEOTIDE SEQUENCE</scope>
    <source>
        <strain evidence="6">TMED112-D2-2</strain>
    </source>
</reference>
<dbReference type="EC" id="2.1.1.177" evidence="5"/>
<keyword evidence="1 5" id="KW-0489">Methyltransferase</keyword>
<proteinExistence type="inferred from homology"/>
<dbReference type="CDD" id="cd18081">
    <property type="entry name" value="RlmH-like"/>
    <property type="match status" value="1"/>
</dbReference>
<dbReference type="EMBL" id="CP097966">
    <property type="protein sequence ID" value="URQ63285.1"/>
    <property type="molecule type" value="Genomic_DNA"/>
</dbReference>
<comment type="subcellular location">
    <subcellularLocation>
        <location evidence="5">Cytoplasm</location>
    </subcellularLocation>
</comment>
<dbReference type="Proteomes" id="UP001056381">
    <property type="component" value="Chromosome"/>
</dbReference>
<dbReference type="Gene3D" id="3.40.1280.10">
    <property type="match status" value="1"/>
</dbReference>
<dbReference type="HAMAP" id="MF_00658">
    <property type="entry name" value="23SrRNA_methyltr_H"/>
    <property type="match status" value="1"/>
</dbReference>
<dbReference type="InterPro" id="IPR029026">
    <property type="entry name" value="tRNA_m1G_MTases_N"/>
</dbReference>
<evidence type="ECO:0000256" key="1">
    <source>
        <dbReference type="ARBA" id="ARBA00022603"/>
    </source>
</evidence>
<comment type="catalytic activity">
    <reaction evidence="5">
        <text>pseudouridine(1915) in 23S rRNA + S-adenosyl-L-methionine = N(3)-methylpseudouridine(1915) in 23S rRNA + S-adenosyl-L-homocysteine + H(+)</text>
        <dbReference type="Rhea" id="RHEA:42752"/>
        <dbReference type="Rhea" id="RHEA-COMP:10221"/>
        <dbReference type="Rhea" id="RHEA-COMP:10222"/>
        <dbReference type="ChEBI" id="CHEBI:15378"/>
        <dbReference type="ChEBI" id="CHEBI:57856"/>
        <dbReference type="ChEBI" id="CHEBI:59789"/>
        <dbReference type="ChEBI" id="CHEBI:65314"/>
        <dbReference type="ChEBI" id="CHEBI:74486"/>
        <dbReference type="EC" id="2.1.1.177"/>
    </reaction>
</comment>
<keyword evidence="5" id="KW-0963">Cytoplasm</keyword>
<comment type="function">
    <text evidence="5">Specifically methylates the pseudouridine at position 1915 (m3Psi1915) in 23S rRNA.</text>
</comment>
<keyword evidence="3 5" id="KW-0949">S-adenosyl-L-methionine</keyword>
<feature type="binding site" evidence="5">
    <location>
        <position position="99"/>
    </location>
    <ligand>
        <name>S-adenosyl-L-methionine</name>
        <dbReference type="ChEBI" id="CHEBI:59789"/>
    </ligand>
</feature>